<dbReference type="Gene3D" id="2.10.60.10">
    <property type="entry name" value="CD59"/>
    <property type="match status" value="2"/>
</dbReference>
<feature type="chain" id="PRO_5022173232" evidence="3">
    <location>
        <begin position="21"/>
        <end position="193"/>
    </location>
</feature>
<comment type="subcellular location">
    <subcellularLocation>
        <location evidence="1">Secreted</location>
    </subcellularLocation>
</comment>
<dbReference type="EMBL" id="MK457710">
    <property type="protein sequence ID" value="QDH44591.1"/>
    <property type="molecule type" value="mRNA"/>
</dbReference>
<evidence type="ECO:0000256" key="1">
    <source>
        <dbReference type="ARBA" id="ARBA00004613"/>
    </source>
</evidence>
<protein>
    <submittedName>
        <fullName evidence="4">Sodefrin-like factor E</fullName>
    </submittedName>
</protein>
<name>A0A513ZV95_9NEOB</name>
<feature type="signal peptide" evidence="3">
    <location>
        <begin position="1"/>
        <end position="20"/>
    </location>
</feature>
<keyword evidence="3" id="KW-0732">Signal</keyword>
<dbReference type="InterPro" id="IPR045860">
    <property type="entry name" value="Snake_toxin-like_sf"/>
</dbReference>
<evidence type="ECO:0000313" key="4">
    <source>
        <dbReference type="EMBL" id="QDH44591.1"/>
    </source>
</evidence>
<organism evidence="4">
    <name type="scientific">Boana cinerascens</name>
    <name type="common">Demerara Falls treefrog</name>
    <dbReference type="NCBI Taxonomy" id="2364978"/>
    <lineage>
        <taxon>Eukaryota</taxon>
        <taxon>Metazoa</taxon>
        <taxon>Chordata</taxon>
        <taxon>Craniata</taxon>
        <taxon>Vertebrata</taxon>
        <taxon>Euteleostomi</taxon>
        <taxon>Amphibia</taxon>
        <taxon>Batrachia</taxon>
        <taxon>Anura</taxon>
        <taxon>Neobatrachia</taxon>
        <taxon>Hyloidea</taxon>
        <taxon>Hylidae</taxon>
        <taxon>Hylinae</taxon>
        <taxon>Cophomantini</taxon>
        <taxon>Boana</taxon>
    </lineage>
</organism>
<accession>A0A513ZV95</accession>
<keyword evidence="2" id="KW-0964">Secreted</keyword>
<dbReference type="AlphaFoldDB" id="A0A513ZV95"/>
<reference evidence="4" key="1">
    <citation type="journal article" date="2019" name="Mol. Biol. Evol.">
        <title>Multiple Independent Recruitment of Sodefrin Precursor-like Factors in Anuran Sexually Dimorphic Glands.</title>
        <authorList>
            <person name="Bossuyt F."/>
            <person name="Schulte L.M."/>
            <person name="Maex M."/>
            <person name="Janssenswillen S."/>
            <person name="Yu Novikova P."/>
            <person name="Biju S.D."/>
            <person name="Van de Peer Y."/>
            <person name="Matthijs S."/>
            <person name="Roelants K."/>
            <person name="Martel A."/>
            <person name="Van Bocxlaer I."/>
        </authorList>
    </citation>
    <scope>NUCLEOTIDE SEQUENCE</scope>
    <source>
        <tissue evidence="4">Mental gland</tissue>
    </source>
</reference>
<dbReference type="InterPro" id="IPR050918">
    <property type="entry name" value="CNF-like_PLA2_Inhibitor"/>
</dbReference>
<evidence type="ECO:0000256" key="2">
    <source>
        <dbReference type="ARBA" id="ARBA00022525"/>
    </source>
</evidence>
<dbReference type="PANTHER" id="PTHR20914:SF9">
    <property type="entry name" value="COILED, ISOFORM A"/>
    <property type="match status" value="1"/>
</dbReference>
<dbReference type="SUPFAM" id="SSF57302">
    <property type="entry name" value="Snake toxin-like"/>
    <property type="match status" value="1"/>
</dbReference>
<dbReference type="PANTHER" id="PTHR20914">
    <property type="entry name" value="LY6/PLAUR DOMAIN-CONTAINING PROTEIN 8"/>
    <property type="match status" value="1"/>
</dbReference>
<sequence>MKYLIVVLVFVMGAITIGEARWCINCTANSGVDCDGESVECENEGDFCQKATSIRSVYGQLRYQVIKGCKSVSGSCNKFVNANTNEFWLLLYSECCYDDNCNTGEIYMPKQNTTENGLNCPSSLVIGSDQCGTGNETVPCKGDQTVCFMFAADGTGPDKANYCMKGCISEGVCELPTDASTTSTTSRSCKPAQ</sequence>
<evidence type="ECO:0000256" key="3">
    <source>
        <dbReference type="SAM" id="SignalP"/>
    </source>
</evidence>
<dbReference type="GO" id="GO:0005576">
    <property type="term" value="C:extracellular region"/>
    <property type="evidence" value="ECO:0007669"/>
    <property type="project" value="UniProtKB-SubCell"/>
</dbReference>
<proteinExistence type="evidence at transcript level"/>